<keyword evidence="2" id="KW-1185">Reference proteome</keyword>
<organism evidence="2 3">
    <name type="scientific">Romanomermis culicivorax</name>
    <name type="common">Nematode worm</name>
    <dbReference type="NCBI Taxonomy" id="13658"/>
    <lineage>
        <taxon>Eukaryota</taxon>
        <taxon>Metazoa</taxon>
        <taxon>Ecdysozoa</taxon>
        <taxon>Nematoda</taxon>
        <taxon>Enoplea</taxon>
        <taxon>Dorylaimia</taxon>
        <taxon>Mermithida</taxon>
        <taxon>Mermithoidea</taxon>
        <taxon>Mermithidae</taxon>
        <taxon>Romanomermis</taxon>
    </lineage>
</organism>
<sequence>MFRKITICARSIKFSACNKDKQGILMQQSALKKLYPFGSLEFISNDRRAGEETTTVSSQKNYVKLKYDFSFTNKTQLECIGNLCENTVYEIKIHAPERTSDLFTSGSRSQCRSQANKYLLKFLIPSDVQWFENGTPITMFNPYYGSFIAYDGVKNELDETDNVCSNTSFFLFRESPGRNECVSVFYVHEDTLFAIGKIFDRFKLVTLNNSPTIGHGSPANSPSMWCLNAVSEQEVGATKIANHKMPECKYYQHQTSHRGNGTSGISSTKSAPMFAENQMSTKSSSQTTGEAERKRQQCLAKRIM</sequence>
<dbReference type="Proteomes" id="UP000887565">
    <property type="component" value="Unplaced"/>
</dbReference>
<proteinExistence type="predicted"/>
<evidence type="ECO:0000313" key="2">
    <source>
        <dbReference type="Proteomes" id="UP000887565"/>
    </source>
</evidence>
<accession>A0A915K3F1</accession>
<name>A0A915K3F1_ROMCU</name>
<evidence type="ECO:0000313" key="3">
    <source>
        <dbReference type="WBParaSite" id="nRc.2.0.1.t32737-RA"/>
    </source>
</evidence>
<dbReference type="WBParaSite" id="nRc.2.0.1.t32737-RA">
    <property type="protein sequence ID" value="nRc.2.0.1.t32737-RA"/>
    <property type="gene ID" value="nRc.2.0.1.g32737"/>
</dbReference>
<protein>
    <submittedName>
        <fullName evidence="3">Uncharacterized protein</fullName>
    </submittedName>
</protein>
<evidence type="ECO:0000256" key="1">
    <source>
        <dbReference type="SAM" id="MobiDB-lite"/>
    </source>
</evidence>
<reference evidence="3" key="1">
    <citation type="submission" date="2022-11" db="UniProtKB">
        <authorList>
            <consortium name="WormBaseParasite"/>
        </authorList>
    </citation>
    <scope>IDENTIFICATION</scope>
</reference>
<feature type="compositionally biased region" description="Polar residues" evidence="1">
    <location>
        <begin position="278"/>
        <end position="289"/>
    </location>
</feature>
<feature type="region of interest" description="Disordered" evidence="1">
    <location>
        <begin position="278"/>
        <end position="304"/>
    </location>
</feature>
<dbReference type="AlphaFoldDB" id="A0A915K3F1"/>